<dbReference type="AlphaFoldDB" id="A0A409XQ97"/>
<keyword evidence="3" id="KW-1185">Reference proteome</keyword>
<organism evidence="2 3">
    <name type="scientific">Psilocybe cyanescens</name>
    <dbReference type="NCBI Taxonomy" id="93625"/>
    <lineage>
        <taxon>Eukaryota</taxon>
        <taxon>Fungi</taxon>
        <taxon>Dikarya</taxon>
        <taxon>Basidiomycota</taxon>
        <taxon>Agaricomycotina</taxon>
        <taxon>Agaricomycetes</taxon>
        <taxon>Agaricomycetidae</taxon>
        <taxon>Agaricales</taxon>
        <taxon>Agaricineae</taxon>
        <taxon>Strophariaceae</taxon>
        <taxon>Psilocybe</taxon>
    </lineage>
</organism>
<gene>
    <name evidence="2" type="ORF">CVT25_004355</name>
</gene>
<feature type="region of interest" description="Disordered" evidence="1">
    <location>
        <begin position="122"/>
        <end position="152"/>
    </location>
</feature>
<accession>A0A409XQ97</accession>
<sequence>MMSSFFLFFNRDRDEYSYGVPMPGGERSCINLPDFAPGPKNLADDFISSAVPPSEYRYRRNSRDFVWHSLAQSDLNDDTSTKEGEIFLAEMNACLSNDLLMGPLNIKIKAFAAKDYHNVANGSNCSTNPVSKPLETRSSGPSIPSPTLKPSR</sequence>
<evidence type="ECO:0000313" key="2">
    <source>
        <dbReference type="EMBL" id="PPQ92866.1"/>
    </source>
</evidence>
<feature type="compositionally biased region" description="Polar residues" evidence="1">
    <location>
        <begin position="122"/>
        <end position="142"/>
    </location>
</feature>
<reference evidence="2 3" key="1">
    <citation type="journal article" date="2018" name="Evol. Lett.">
        <title>Horizontal gene cluster transfer increased hallucinogenic mushroom diversity.</title>
        <authorList>
            <person name="Reynolds H.T."/>
            <person name="Vijayakumar V."/>
            <person name="Gluck-Thaler E."/>
            <person name="Korotkin H.B."/>
            <person name="Matheny P.B."/>
            <person name="Slot J.C."/>
        </authorList>
    </citation>
    <scope>NUCLEOTIDE SEQUENCE [LARGE SCALE GENOMIC DNA]</scope>
    <source>
        <strain evidence="2 3">2631</strain>
    </source>
</reference>
<dbReference type="InParanoid" id="A0A409XQ97"/>
<evidence type="ECO:0000256" key="1">
    <source>
        <dbReference type="SAM" id="MobiDB-lite"/>
    </source>
</evidence>
<protein>
    <submittedName>
        <fullName evidence="2">Uncharacterized protein</fullName>
    </submittedName>
</protein>
<name>A0A409XQ97_PSICY</name>
<evidence type="ECO:0000313" key="3">
    <source>
        <dbReference type="Proteomes" id="UP000283269"/>
    </source>
</evidence>
<proteinExistence type="predicted"/>
<comment type="caution">
    <text evidence="2">The sequence shown here is derived from an EMBL/GenBank/DDBJ whole genome shotgun (WGS) entry which is preliminary data.</text>
</comment>
<dbReference type="Proteomes" id="UP000283269">
    <property type="component" value="Unassembled WGS sequence"/>
</dbReference>
<dbReference type="EMBL" id="NHYD01000963">
    <property type="protein sequence ID" value="PPQ92866.1"/>
    <property type="molecule type" value="Genomic_DNA"/>
</dbReference>